<dbReference type="Proteomes" id="UP000002407">
    <property type="component" value="Chromosome"/>
</dbReference>
<dbReference type="RefSeq" id="WP_012109201.1">
    <property type="nucleotide sequence ID" value="NC_009714.1"/>
</dbReference>
<dbReference type="EMBL" id="CP000776">
    <property type="protein sequence ID" value="ABS52455.1"/>
    <property type="molecule type" value="Genomic_DNA"/>
</dbReference>
<proteinExistence type="predicted"/>
<keyword evidence="2" id="KW-1185">Reference proteome</keyword>
<dbReference type="InterPro" id="IPR017945">
    <property type="entry name" value="DHBP_synth_RibB-like_a/b_dom"/>
</dbReference>
<reference evidence="2" key="1">
    <citation type="submission" date="2007-07" db="EMBL/GenBank/DDBJ databases">
        <title>Complete genome sequence of Campylobacter hominis ATCC BAA-381, a commensal isolated from the human gastrointestinal tract.</title>
        <authorList>
            <person name="Fouts D.E."/>
            <person name="Mongodin E.F."/>
            <person name="Puiu D."/>
            <person name="Sebastian Y."/>
            <person name="Miller W.G."/>
            <person name="Mandrell R.E."/>
            <person name="Nelson K.E."/>
        </authorList>
    </citation>
    <scope>NUCLEOTIDE SEQUENCE [LARGE SCALE GENOMIC DNA]</scope>
    <source>
        <strain evidence="2">ATCC BAA-381 / LMG 19568 / NCTC 13146 / CH001A</strain>
    </source>
</reference>
<name>A7I307_CAMHC</name>
<gene>
    <name evidence="1" type="ordered locus">CHAB381_1349</name>
</gene>
<dbReference type="eggNOG" id="COG0009">
    <property type="taxonomic scope" value="Bacteria"/>
</dbReference>
<dbReference type="OrthoDB" id="5339525at2"/>
<evidence type="ECO:0000313" key="1">
    <source>
        <dbReference type="EMBL" id="ABS52455.1"/>
    </source>
</evidence>
<dbReference type="STRING" id="360107.CHAB381_1349"/>
<dbReference type="HOGENOM" id="CLU_117136_0_0_7"/>
<protein>
    <recommendedName>
        <fullName evidence="3">Sua5 YciO YrdC YwlC family protein</fullName>
    </recommendedName>
</protein>
<sequence length="141" mass="16256">MIILVQTDTTAGFASKDLKEINEAKNRPVNTPCLITLSKFSVLKDFVRVPAKFKNFARRTKKTTIIYPNKKSFRVVQNGEYAKFLDEIKWCYSSSANDHKKGFDLEFAKNRADVIADDKFFEAKPSRIVKISKTNMKIIRK</sequence>
<dbReference type="SUPFAM" id="SSF55821">
    <property type="entry name" value="YrdC/RibB"/>
    <property type="match status" value="1"/>
</dbReference>
<evidence type="ECO:0000313" key="2">
    <source>
        <dbReference type="Proteomes" id="UP000002407"/>
    </source>
</evidence>
<accession>A7I307</accession>
<dbReference type="AlphaFoldDB" id="A7I307"/>
<dbReference type="Gene3D" id="3.90.870.10">
    <property type="entry name" value="DHBP synthase"/>
    <property type="match status" value="1"/>
</dbReference>
<organism evidence="1 2">
    <name type="scientific">Campylobacter hominis (strain ATCC BAA-381 / DSM 21671 / CCUG 45161 / LMG 19568 / NCTC 13146 / CH001A)</name>
    <dbReference type="NCBI Taxonomy" id="360107"/>
    <lineage>
        <taxon>Bacteria</taxon>
        <taxon>Pseudomonadati</taxon>
        <taxon>Campylobacterota</taxon>
        <taxon>Epsilonproteobacteria</taxon>
        <taxon>Campylobacterales</taxon>
        <taxon>Campylobacteraceae</taxon>
        <taxon>Campylobacter</taxon>
    </lineage>
</organism>
<dbReference type="KEGG" id="cha:CHAB381_1349"/>
<evidence type="ECO:0008006" key="3">
    <source>
        <dbReference type="Google" id="ProtNLM"/>
    </source>
</evidence>